<sequence length="152" mass="16641">MLRCFVCPACRHSDQILPPRTMPKQKQKKPAPAAATVRTKPVSTRVNHNPQRAPTGTTPPWMGQLIQSLDDKIQASVQAAMESHLRSVEAAPQPLSTPQQGNMTNTDYSDNLATLIDTQASSASTSRLSGLEGSQTCLLVRRCGFEQYNYCN</sequence>
<organism evidence="2 3">
    <name type="scientific">Littorina saxatilis</name>
    <dbReference type="NCBI Taxonomy" id="31220"/>
    <lineage>
        <taxon>Eukaryota</taxon>
        <taxon>Metazoa</taxon>
        <taxon>Spiralia</taxon>
        <taxon>Lophotrochozoa</taxon>
        <taxon>Mollusca</taxon>
        <taxon>Gastropoda</taxon>
        <taxon>Caenogastropoda</taxon>
        <taxon>Littorinimorpha</taxon>
        <taxon>Littorinoidea</taxon>
        <taxon>Littorinidae</taxon>
        <taxon>Littorina</taxon>
    </lineage>
</organism>
<dbReference type="Proteomes" id="UP001374579">
    <property type="component" value="Unassembled WGS sequence"/>
</dbReference>
<proteinExistence type="predicted"/>
<feature type="compositionally biased region" description="Polar residues" evidence="1">
    <location>
        <begin position="41"/>
        <end position="58"/>
    </location>
</feature>
<dbReference type="EMBL" id="JBAMIC010000019">
    <property type="protein sequence ID" value="KAK7093501.1"/>
    <property type="molecule type" value="Genomic_DNA"/>
</dbReference>
<reference evidence="2 3" key="1">
    <citation type="submission" date="2024-02" db="EMBL/GenBank/DDBJ databases">
        <title>Chromosome-scale genome assembly of the rough periwinkle Littorina saxatilis.</title>
        <authorList>
            <person name="De Jode A."/>
            <person name="Faria R."/>
            <person name="Formenti G."/>
            <person name="Sims Y."/>
            <person name="Smith T.P."/>
            <person name="Tracey A."/>
            <person name="Wood J.M.D."/>
            <person name="Zagrodzka Z.B."/>
            <person name="Johannesson K."/>
            <person name="Butlin R.K."/>
            <person name="Leder E.H."/>
        </authorList>
    </citation>
    <scope>NUCLEOTIDE SEQUENCE [LARGE SCALE GENOMIC DNA]</scope>
    <source>
        <strain evidence="2">Snail1</strain>
        <tissue evidence="2">Muscle</tissue>
    </source>
</reference>
<name>A0AAN9AV24_9CAEN</name>
<accession>A0AAN9AV24</accession>
<feature type="region of interest" description="Disordered" evidence="1">
    <location>
        <begin position="18"/>
        <end position="63"/>
    </location>
</feature>
<comment type="caution">
    <text evidence="2">The sequence shown here is derived from an EMBL/GenBank/DDBJ whole genome shotgun (WGS) entry which is preliminary data.</text>
</comment>
<keyword evidence="3" id="KW-1185">Reference proteome</keyword>
<gene>
    <name evidence="2" type="ORF">V1264_007241</name>
</gene>
<protein>
    <submittedName>
        <fullName evidence="2">Uncharacterized protein</fullName>
    </submittedName>
</protein>
<evidence type="ECO:0000256" key="1">
    <source>
        <dbReference type="SAM" id="MobiDB-lite"/>
    </source>
</evidence>
<dbReference type="AlphaFoldDB" id="A0AAN9AV24"/>
<evidence type="ECO:0000313" key="2">
    <source>
        <dbReference type="EMBL" id="KAK7093501.1"/>
    </source>
</evidence>
<feature type="region of interest" description="Disordered" evidence="1">
    <location>
        <begin position="78"/>
        <end position="105"/>
    </location>
</feature>
<feature type="compositionally biased region" description="Polar residues" evidence="1">
    <location>
        <begin position="94"/>
        <end position="105"/>
    </location>
</feature>
<evidence type="ECO:0000313" key="3">
    <source>
        <dbReference type="Proteomes" id="UP001374579"/>
    </source>
</evidence>